<organism evidence="2 3">
    <name type="scientific">Microbulbifer variabilis</name>
    <dbReference type="NCBI Taxonomy" id="266805"/>
    <lineage>
        <taxon>Bacteria</taxon>
        <taxon>Pseudomonadati</taxon>
        <taxon>Pseudomonadota</taxon>
        <taxon>Gammaproteobacteria</taxon>
        <taxon>Cellvibrionales</taxon>
        <taxon>Microbulbiferaceae</taxon>
        <taxon>Microbulbifer</taxon>
    </lineage>
</organism>
<dbReference type="Proteomes" id="UP001055658">
    <property type="component" value="Chromosome"/>
</dbReference>
<sequence length="79" mass="8531">MVTKSGHDTHLTFGPDRSRSRRVDDNSKGAVTTLQIDRVAKATECSTSGATIKSFYRRNITGIAIKCIELNASDEAAST</sequence>
<evidence type="ECO:0000313" key="2">
    <source>
        <dbReference type="EMBL" id="USD23245.1"/>
    </source>
</evidence>
<reference evidence="2" key="1">
    <citation type="submission" date="2022-02" db="EMBL/GenBank/DDBJ databases">
        <title>Coral-associated bacteria.</title>
        <authorList>
            <person name="Tang K."/>
            <person name="Wang X."/>
        </authorList>
    </citation>
    <scope>NUCLEOTIDE SEQUENCE</scope>
    <source>
        <strain evidence="2">SCSIO 43006</strain>
    </source>
</reference>
<evidence type="ECO:0000313" key="3">
    <source>
        <dbReference type="Proteomes" id="UP001055658"/>
    </source>
</evidence>
<protein>
    <submittedName>
        <fullName evidence="2">Uncharacterized protein</fullName>
    </submittedName>
</protein>
<dbReference type="EMBL" id="CP092418">
    <property type="protein sequence ID" value="USD23245.1"/>
    <property type="molecule type" value="Genomic_DNA"/>
</dbReference>
<proteinExistence type="predicted"/>
<feature type="region of interest" description="Disordered" evidence="1">
    <location>
        <begin position="1"/>
        <end position="28"/>
    </location>
</feature>
<keyword evidence="3" id="KW-1185">Reference proteome</keyword>
<accession>A0ABY4VG09</accession>
<name>A0ABY4VG09_9GAMM</name>
<evidence type="ECO:0000256" key="1">
    <source>
        <dbReference type="SAM" id="MobiDB-lite"/>
    </source>
</evidence>
<feature type="compositionally biased region" description="Basic and acidic residues" evidence="1">
    <location>
        <begin position="1"/>
        <end position="27"/>
    </location>
</feature>
<gene>
    <name evidence="2" type="ORF">MJO52_08935</name>
</gene>
<dbReference type="RefSeq" id="WP_252085591.1">
    <property type="nucleotide sequence ID" value="NZ_CP092418.1"/>
</dbReference>